<feature type="compositionally biased region" description="Polar residues" evidence="1">
    <location>
        <begin position="1224"/>
        <end position="1245"/>
    </location>
</feature>
<feature type="region of interest" description="Disordered" evidence="1">
    <location>
        <begin position="815"/>
        <end position="834"/>
    </location>
</feature>
<name>A0A370TFC4_9HELO</name>
<evidence type="ECO:0000313" key="3">
    <source>
        <dbReference type="Proteomes" id="UP000254866"/>
    </source>
</evidence>
<gene>
    <name evidence="2" type="ORF">BP5553_07965</name>
</gene>
<dbReference type="OrthoDB" id="3538943at2759"/>
<feature type="compositionally biased region" description="Polar residues" evidence="1">
    <location>
        <begin position="455"/>
        <end position="478"/>
    </location>
</feature>
<feature type="region of interest" description="Disordered" evidence="1">
    <location>
        <begin position="309"/>
        <end position="331"/>
    </location>
</feature>
<evidence type="ECO:0000313" key="2">
    <source>
        <dbReference type="EMBL" id="RDL33597.1"/>
    </source>
</evidence>
<feature type="compositionally biased region" description="Basic and acidic residues" evidence="1">
    <location>
        <begin position="892"/>
        <end position="908"/>
    </location>
</feature>
<organism evidence="2 3">
    <name type="scientific">Venustampulla echinocandica</name>
    <dbReference type="NCBI Taxonomy" id="2656787"/>
    <lineage>
        <taxon>Eukaryota</taxon>
        <taxon>Fungi</taxon>
        <taxon>Dikarya</taxon>
        <taxon>Ascomycota</taxon>
        <taxon>Pezizomycotina</taxon>
        <taxon>Leotiomycetes</taxon>
        <taxon>Helotiales</taxon>
        <taxon>Pleuroascaceae</taxon>
        <taxon>Venustampulla</taxon>
    </lineage>
</organism>
<feature type="compositionally biased region" description="Polar residues" evidence="1">
    <location>
        <begin position="1147"/>
        <end position="1157"/>
    </location>
</feature>
<comment type="caution">
    <text evidence="2">The sequence shown here is derived from an EMBL/GenBank/DDBJ whole genome shotgun (WGS) entry which is preliminary data.</text>
</comment>
<feature type="compositionally biased region" description="Polar residues" evidence="1">
    <location>
        <begin position="1120"/>
        <end position="1139"/>
    </location>
</feature>
<sequence>MSDLMRNWILPLIKDELTLVVENFPLSSTRDREGHMGSCRYHGCGFTVHLGAGKPVQVIDLHGNHAFNVTVSDGMTSIQAKIHDRNLTDIALGSVIAVNRYNLPITIWNQSTIGSLVGKLSDLFDGGETQPSFRSDSASPLQLQELCGSVEIMPLAMASTSQIPFATQMQNQTKRKRDMDNEARASNKEQLLGVLMKKWKQKPAVWQDESTTNGVAQGALEALGPKADKPAVLSQVSADKLLRISSGIDANANVRQSQVSLSSQSSFSSSNPKALSLTADSPYQIALPAVASYDSEKENSLESLKPATVSVRVSKSNSPSPALDGEPNEAPMQVVGPFFGDPFAGMRRVPRRYVQLSKAQKELLARQDSWFKPGMDSRASYAITPAQVQEDLITFITRVSGQGSVRQSQDIDTGSGESETSHECDNEVHEENSEDYHSSMNNENFGISDSHRSNENVSHSLDSPLNLESTSPGNSPALPSSGLERSYATPAKAGTDNRSPTEHKSSGRGCSPWSSSPEMHLTHTLAGLDRRLFPLLDDTEQCNDPEGHTNVGMSPGMASIPRLARSSGGVSLENSRPCQSKRVPVVFSSSPAAEEELELDVLHAIGEAPEYNEEDTVHITEMPENPPSTALQIPMLVQVEQTPAIKTYNDNHDPSCSGSAARVLKQRKRHPQLSSDPIIPATCDDSSSIQPEVLSSEHTNAVRESIATVQQLGREPRDTFSKRSDETTDDVGGTYEDCPTKQIPARLECSPIQDGTTRTAQTMTAFCLGKDVKPGGFSTHSSKDSLPPHDLACESNSPQAITTLPGLISASKERAVRQNSPSPVHPLKRGTETLDRDPQLAGIKRRRRMQAVSAIVLEEPAELDTKAMARASRHMFNNQLVAIEPLRSLNRRRPDSEPDSEKAPHELRPATPSTRNSSAKQVSGVLSCSGTLQSTKSKAQTVSETLIEVPQPASIAERTVGERTPSAPIEGTESVDPLTLTESGLNSLTDADIYTRFKASYPDFAGSRRAFTWALVYVEWLRKAKQLLHRSLCDDFIRVISSDYVEYVSNIRSTGGEAMTGWSFYDETVVQQKYSRGIISPSNLQDALATLEQEEVQRIRRQFNQPRVTDPTQSREKEVSTSPHPKQQQVTVVRGSTSKSTRRRLPWSNTTPLSTSNEDLRGPKGRSATSTPSPLLRHKFSELSQKSKSFVVHRGANRPRSPVPGNGSEPPSTKPSKTRRVESRTSPSPDPTQFRTRSQSASNDASSRKGGQGHTIDGITKVKGWLNARVEAETEPPSFMTFIKRRKSSGGFLSNKSTPSSTPEKRFCTKAKQPIAELKEPETQAWEVLM</sequence>
<feature type="compositionally biased region" description="Basic and acidic residues" evidence="1">
    <location>
        <begin position="419"/>
        <end position="437"/>
    </location>
</feature>
<evidence type="ECO:0000256" key="1">
    <source>
        <dbReference type="SAM" id="MobiDB-lite"/>
    </source>
</evidence>
<feature type="region of interest" description="Disordered" evidence="1">
    <location>
        <begin position="1100"/>
        <end position="1258"/>
    </location>
</feature>
<feature type="compositionally biased region" description="Basic and acidic residues" evidence="1">
    <location>
        <begin position="714"/>
        <end position="726"/>
    </location>
</feature>
<feature type="region of interest" description="Disordered" evidence="1">
    <location>
        <begin position="887"/>
        <end position="922"/>
    </location>
</feature>
<feature type="compositionally biased region" description="Polar residues" evidence="1">
    <location>
        <begin position="911"/>
        <end position="922"/>
    </location>
</feature>
<dbReference type="STRING" id="2656787.A0A370TFC4"/>
<reference evidence="2 3" key="1">
    <citation type="journal article" date="2018" name="IMA Fungus">
        <title>IMA Genome-F 9: Draft genome sequence of Annulohypoxylon stygium, Aspergillus mulundensis, Berkeleyomyces basicola (syn. Thielaviopsis basicola), Ceratocystis smalleyi, two Cercospora beticola strains, Coleophoma cylindrospora, Fusarium fracticaudum, Phialophora cf. hyalina, and Morchella septimelata.</title>
        <authorList>
            <person name="Wingfield B.D."/>
            <person name="Bills G.F."/>
            <person name="Dong Y."/>
            <person name="Huang W."/>
            <person name="Nel W.J."/>
            <person name="Swalarsk-Parry B.S."/>
            <person name="Vaghefi N."/>
            <person name="Wilken P.M."/>
            <person name="An Z."/>
            <person name="de Beer Z.W."/>
            <person name="De Vos L."/>
            <person name="Chen L."/>
            <person name="Duong T.A."/>
            <person name="Gao Y."/>
            <person name="Hammerbacher A."/>
            <person name="Kikkert J.R."/>
            <person name="Li Y."/>
            <person name="Li H."/>
            <person name="Li K."/>
            <person name="Li Q."/>
            <person name="Liu X."/>
            <person name="Ma X."/>
            <person name="Naidoo K."/>
            <person name="Pethybridge S.J."/>
            <person name="Sun J."/>
            <person name="Steenkamp E.T."/>
            <person name="van der Nest M.A."/>
            <person name="van Wyk S."/>
            <person name="Wingfield M.J."/>
            <person name="Xiong C."/>
            <person name="Yue Q."/>
            <person name="Zhang X."/>
        </authorList>
    </citation>
    <scope>NUCLEOTIDE SEQUENCE [LARGE SCALE GENOMIC DNA]</scope>
    <source>
        <strain evidence="2 3">BP 5553</strain>
    </source>
</reference>
<dbReference type="EMBL" id="NPIC01000008">
    <property type="protein sequence ID" value="RDL33597.1"/>
    <property type="molecule type" value="Genomic_DNA"/>
</dbReference>
<accession>A0A370TFC4</accession>
<dbReference type="GeneID" id="43600814"/>
<dbReference type="RefSeq" id="XP_031866879.1">
    <property type="nucleotide sequence ID" value="XM_032016588.1"/>
</dbReference>
<feature type="compositionally biased region" description="Polar residues" evidence="1">
    <location>
        <begin position="311"/>
        <end position="320"/>
    </location>
</feature>
<feature type="region of interest" description="Disordered" evidence="1">
    <location>
        <begin position="710"/>
        <end position="739"/>
    </location>
</feature>
<dbReference type="Proteomes" id="UP000254866">
    <property type="component" value="Unassembled WGS sequence"/>
</dbReference>
<feature type="compositionally biased region" description="Polar residues" evidence="1">
    <location>
        <begin position="401"/>
        <end position="418"/>
    </location>
</feature>
<protein>
    <recommendedName>
        <fullName evidence="4">Telomere replication protein EST3</fullName>
    </recommendedName>
</protein>
<keyword evidence="3" id="KW-1185">Reference proteome</keyword>
<evidence type="ECO:0008006" key="4">
    <source>
        <dbReference type="Google" id="ProtNLM"/>
    </source>
</evidence>
<feature type="compositionally biased region" description="Polar residues" evidence="1">
    <location>
        <begin position="438"/>
        <end position="447"/>
    </location>
</feature>
<feature type="region of interest" description="Disordered" evidence="1">
    <location>
        <begin position="669"/>
        <end position="688"/>
    </location>
</feature>
<feature type="region of interest" description="Disordered" evidence="1">
    <location>
        <begin position="401"/>
        <end position="518"/>
    </location>
</feature>
<feature type="compositionally biased region" description="Polar residues" evidence="1">
    <location>
        <begin position="1102"/>
        <end position="1112"/>
    </location>
</feature>
<feature type="compositionally biased region" description="Low complexity" evidence="1">
    <location>
        <begin position="507"/>
        <end position="517"/>
    </location>
</feature>
<proteinExistence type="predicted"/>